<comment type="similarity">
    <text evidence="1">Belongs to the FHIP family.</text>
</comment>
<accession>T1HB05</accession>
<evidence type="ECO:0000256" key="2">
    <source>
        <dbReference type="SAM" id="MobiDB-lite"/>
    </source>
</evidence>
<dbReference type="InParanoid" id="T1HB05"/>
<dbReference type="Pfam" id="PF19311">
    <property type="entry name" value="KELAA"/>
    <property type="match status" value="1"/>
</dbReference>
<dbReference type="InterPro" id="IPR011993">
    <property type="entry name" value="PH-like_dom_sf"/>
</dbReference>
<name>T1HB05_RHOPR</name>
<evidence type="ECO:0000313" key="4">
    <source>
        <dbReference type="Proteomes" id="UP000015103"/>
    </source>
</evidence>
<dbReference type="Pfam" id="PF00169">
    <property type="entry name" value="PH"/>
    <property type="match status" value="1"/>
</dbReference>
<dbReference type="AlphaFoldDB" id="T1HB05"/>
<keyword evidence="4" id="KW-1185">Reference proteome</keyword>
<sequence>MAVKLEAPLKEGYLLIPPQGLKKKWQRRFCQLFPASISGIERLEIYENEEDKLKNLSGSIVTLENCVKITHDVQKSQPHSFTVVTKTSVHHFAGTSDEDCLDWISAFQRVAFQDTISRRTVEEDNELYSPSSVYTVTLVSSEASQRCGLSPGAEYTLIVAPIELQLKQPESQEILFKWPYRFIRRYGHKRGRFTFEAGRKCDSGEGSFDFEHAHAQEIFRCTTNKMENIKQLLSIRMDGCSGGLPLGEFAPALSMTARSRSPLAPSPTGSTTVVPSIVPTKPPRKHPPPSRIQPPSYDTVEVRKDAWRTFGTDELTHTERAFPTTGVFTQERSQEGVGDSTTSQGDYDKLDHFGSTAKLDIEPGYSTILRNNSTDSSVGYGVIRKLRPPHHTIYNDMEYAVVCKPHQRKFRKLMDYATRKLGPEAGSTLRKVKLVIVKQILIKEDEEMHLVGHPGPCLEYFLQHGLLNLLATLASSDQPPGIRQHVLQFVSKFLSNVKTPVLGHTSVYPPLQDELCCAGAVNDLPGSKSARRSSICSSDTSSLSACLSEASSSTIEKTLQLQQQQQQQQQPPHNNPLFTSLATSARSKNVRLVPIVHQTPLSGTITSEDSSDDSRSIAVDESAQFSLLDSALTYIYSPVVFITTIDLDCSVRIKACQTVMLIASIPDEKLAEVVVTDTLFISRVTAKLTDLYHQVPATVELTQIDDMHVSWGMDTPMLECSTKDGSSQLSEFLSWFDFCDQIMIEAHPIISEALSKEIKARFLGEVFAVDALTEPLALTILAKCFKISSSTFMSNVFSSWLLDNSSEREPPDYKPLLSVKHTLLNNWSSHRADLVLEALRLFEVILEKGHEQTLHSLVLVYLKDGSYLENVDQLEKDFKPSVHDPSRIEGILNSFLTLVPVKACSSENGGYEQYLAESQRQYSAVLANSHRTNGKTLEDSINVQQECSSKSKNKRTFYEGPFLRALFKSLANIPNQPYEVNLELTSLVSRLCLRPEEHLSRFLVENAVEQLVPEAVTLHSVIQGVVNNLVSAVIDRPQYQTLLKQTRARLIGDQPLEASLHRQESWSSSFENIIVVEELCKELAAIAYVKYKHSVDIS</sequence>
<dbReference type="PROSITE" id="PS50003">
    <property type="entry name" value="PH_DOMAIN"/>
    <property type="match status" value="1"/>
</dbReference>
<dbReference type="CDD" id="cd00821">
    <property type="entry name" value="PH"/>
    <property type="match status" value="1"/>
</dbReference>
<dbReference type="SMART" id="SM01244">
    <property type="entry name" value="IRS"/>
    <property type="match status" value="1"/>
</dbReference>
<organism evidence="3 4">
    <name type="scientific">Rhodnius prolixus</name>
    <name type="common">Triatomid bug</name>
    <dbReference type="NCBI Taxonomy" id="13249"/>
    <lineage>
        <taxon>Eukaryota</taxon>
        <taxon>Metazoa</taxon>
        <taxon>Ecdysozoa</taxon>
        <taxon>Arthropoda</taxon>
        <taxon>Hexapoda</taxon>
        <taxon>Insecta</taxon>
        <taxon>Pterygota</taxon>
        <taxon>Neoptera</taxon>
        <taxon>Paraneoptera</taxon>
        <taxon>Hemiptera</taxon>
        <taxon>Heteroptera</taxon>
        <taxon>Panheteroptera</taxon>
        <taxon>Cimicomorpha</taxon>
        <taxon>Reduviidae</taxon>
        <taxon>Triatominae</taxon>
        <taxon>Rhodnius</taxon>
    </lineage>
</organism>
<evidence type="ECO:0000313" key="3">
    <source>
        <dbReference type="EnsemblMetazoa" id="RPRC001211-PA"/>
    </source>
</evidence>
<dbReference type="SMART" id="SM00233">
    <property type="entry name" value="PH"/>
    <property type="match status" value="1"/>
</dbReference>
<dbReference type="EMBL" id="ACPB03015533">
    <property type="status" value="NOT_ANNOTATED_CDS"/>
    <property type="molecule type" value="Genomic_DNA"/>
</dbReference>
<dbReference type="InterPro" id="IPR002404">
    <property type="entry name" value="IRS_PTB"/>
</dbReference>
<dbReference type="InterPro" id="IPR019384">
    <property type="entry name" value="FHIP"/>
</dbReference>
<dbReference type="Proteomes" id="UP000015103">
    <property type="component" value="Unassembled WGS sequence"/>
</dbReference>
<dbReference type="Pfam" id="PF02174">
    <property type="entry name" value="IRS"/>
    <property type="match status" value="1"/>
</dbReference>
<dbReference type="PANTHER" id="PTHR21705:SF12">
    <property type="entry name" value="FHF COMPLEX SUBUNIT HOOK-INTERACTING PROTEIN C-TERMINAL DOMAIN-CONTAINING PROTEIN"/>
    <property type="match status" value="1"/>
</dbReference>
<dbReference type="EnsemblMetazoa" id="RPRC001211-RA">
    <property type="protein sequence ID" value="RPRC001211-PA"/>
    <property type="gene ID" value="RPRC001211"/>
</dbReference>
<dbReference type="eggNOG" id="KOG3695">
    <property type="taxonomic scope" value="Eukaryota"/>
</dbReference>
<dbReference type="InterPro" id="IPR001849">
    <property type="entry name" value="PH_domain"/>
</dbReference>
<dbReference type="Gene3D" id="2.30.29.30">
    <property type="entry name" value="Pleckstrin-homology domain (PH domain)/Phosphotyrosine-binding domain (PTB)"/>
    <property type="match status" value="2"/>
</dbReference>
<proteinExistence type="inferred from homology"/>
<evidence type="ECO:0000256" key="1">
    <source>
        <dbReference type="ARBA" id="ARBA00024336"/>
    </source>
</evidence>
<dbReference type="PANTHER" id="PTHR21705">
    <property type="entry name" value="RAI16 PROTEIN-RELATED"/>
    <property type="match status" value="1"/>
</dbReference>
<protein>
    <submittedName>
        <fullName evidence="3">Insulin receptor substrate 1</fullName>
    </submittedName>
</protein>
<dbReference type="InterPro" id="IPR045668">
    <property type="entry name" value="FHIP_KELAA_motif"/>
</dbReference>
<dbReference type="SUPFAM" id="SSF50729">
    <property type="entry name" value="PH domain-like"/>
    <property type="match status" value="2"/>
</dbReference>
<dbReference type="Pfam" id="PF10257">
    <property type="entry name" value="RAI16-like"/>
    <property type="match status" value="1"/>
</dbReference>
<dbReference type="VEuPathDB" id="VectorBase:RPRC001211"/>
<reference evidence="3" key="1">
    <citation type="submission" date="2015-05" db="UniProtKB">
        <authorList>
            <consortium name="EnsemblMetazoa"/>
        </authorList>
    </citation>
    <scope>IDENTIFICATION</scope>
</reference>
<dbReference type="PROSITE" id="PS51064">
    <property type="entry name" value="IRS_PTB"/>
    <property type="match status" value="1"/>
</dbReference>
<dbReference type="HOGENOM" id="CLU_283609_0_0_1"/>
<dbReference type="InterPro" id="IPR045669">
    <property type="entry name" value="FHIP_C"/>
</dbReference>
<dbReference type="SMART" id="SM00310">
    <property type="entry name" value="PTBI"/>
    <property type="match status" value="1"/>
</dbReference>
<dbReference type="eggNOG" id="KOG4047">
    <property type="taxonomic scope" value="Eukaryota"/>
</dbReference>
<feature type="region of interest" description="Disordered" evidence="2">
    <location>
        <begin position="259"/>
        <end position="296"/>
    </location>
</feature>
<dbReference type="Pfam" id="PF19314">
    <property type="entry name" value="DUF5917"/>
    <property type="match status" value="1"/>
</dbReference>